<dbReference type="AlphaFoldDB" id="A4BJL2"/>
<keyword evidence="4" id="KW-0326">Glycosidase</keyword>
<comment type="caution">
    <text evidence="4">The sequence shown here is derived from an EMBL/GenBank/DDBJ whole genome shotgun (WGS) entry which is preliminary data.</text>
</comment>
<dbReference type="InterPro" id="IPR017853">
    <property type="entry name" value="GH"/>
</dbReference>
<dbReference type="Proteomes" id="UP000005953">
    <property type="component" value="Unassembled WGS sequence"/>
</dbReference>
<feature type="compositionally biased region" description="Low complexity" evidence="2">
    <location>
        <begin position="24"/>
        <end position="38"/>
    </location>
</feature>
<keyword evidence="5" id="KW-1185">Reference proteome</keyword>
<accession>A4BJL2</accession>
<dbReference type="InterPro" id="IPR036962">
    <property type="entry name" value="Glyco_hydro_3_N_sf"/>
</dbReference>
<proteinExistence type="predicted"/>
<protein>
    <submittedName>
        <fullName evidence="4">Beta-glucosidase-related Glycosidase</fullName>
    </submittedName>
</protein>
<sequence length="219" mass="23419">MNTKPLYLTVAIALVVSGCNPSKPNNENPDGNDNNGGETELTFRTDHSDWPDITSAIALDPLIENEISTLIAGMTLEEKVGQMVQPEINSATPQDVIDYHLGSVLNGGGSWPDGEKTASAGDWLDLADAYWEASMDTTDGHAAIPLIWGTDAVHGHSNVYGAVIFPHNIGLGAANDVDLLNRIGAATAKQVTVTGIDWTFAPTLAVVRDDRWGRTYEGY</sequence>
<reference evidence="4 5" key="1">
    <citation type="submission" date="2006-02" db="EMBL/GenBank/DDBJ databases">
        <authorList>
            <person name="Pinhassi J."/>
            <person name="Pedros-Alio C."/>
            <person name="Ferriera S."/>
            <person name="Johnson J."/>
            <person name="Kravitz S."/>
            <person name="Halpern A."/>
            <person name="Remington K."/>
            <person name="Beeson K."/>
            <person name="Tran B."/>
            <person name="Rogers Y.-H."/>
            <person name="Friedman R."/>
            <person name="Venter J.C."/>
        </authorList>
    </citation>
    <scope>NUCLEOTIDE SEQUENCE [LARGE SCALE GENOMIC DNA]</scope>
    <source>
        <strain evidence="4 5">MED297</strain>
    </source>
</reference>
<dbReference type="PANTHER" id="PTHR30620:SF77">
    <property type="entry name" value="LYSOSOMAL BETA GLUCOSIDASE-LIKE"/>
    <property type="match status" value="1"/>
</dbReference>
<dbReference type="STRING" id="314283.MED297_06419"/>
<feature type="non-terminal residue" evidence="4">
    <location>
        <position position="219"/>
    </location>
</feature>
<dbReference type="PRINTS" id="PR00133">
    <property type="entry name" value="GLHYDRLASE3"/>
</dbReference>
<evidence type="ECO:0000256" key="1">
    <source>
        <dbReference type="ARBA" id="ARBA00022801"/>
    </source>
</evidence>
<dbReference type="GO" id="GO:0008422">
    <property type="term" value="F:beta-glucosidase activity"/>
    <property type="evidence" value="ECO:0007669"/>
    <property type="project" value="TreeGrafter"/>
</dbReference>
<feature type="region of interest" description="Disordered" evidence="2">
    <location>
        <begin position="19"/>
        <end position="47"/>
    </location>
</feature>
<evidence type="ECO:0000313" key="4">
    <source>
        <dbReference type="EMBL" id="EAR07652.1"/>
    </source>
</evidence>
<dbReference type="Pfam" id="PF00933">
    <property type="entry name" value="Glyco_hydro_3"/>
    <property type="match status" value="1"/>
</dbReference>
<name>A4BJL2_9GAMM</name>
<dbReference type="Gene3D" id="3.20.20.300">
    <property type="entry name" value="Glycoside hydrolase, family 3, N-terminal domain"/>
    <property type="match status" value="1"/>
</dbReference>
<dbReference type="PANTHER" id="PTHR30620">
    <property type="entry name" value="PERIPLASMIC BETA-GLUCOSIDASE-RELATED"/>
    <property type="match status" value="1"/>
</dbReference>
<gene>
    <name evidence="4" type="ORF">MED297_06419</name>
</gene>
<dbReference type="PROSITE" id="PS51257">
    <property type="entry name" value="PROKAR_LIPOPROTEIN"/>
    <property type="match status" value="1"/>
</dbReference>
<dbReference type="InterPro" id="IPR001764">
    <property type="entry name" value="Glyco_hydro_3_N"/>
</dbReference>
<evidence type="ECO:0000256" key="2">
    <source>
        <dbReference type="SAM" id="MobiDB-lite"/>
    </source>
</evidence>
<dbReference type="GO" id="GO:0009251">
    <property type="term" value="P:glucan catabolic process"/>
    <property type="evidence" value="ECO:0007669"/>
    <property type="project" value="TreeGrafter"/>
</dbReference>
<evidence type="ECO:0000313" key="5">
    <source>
        <dbReference type="Proteomes" id="UP000005953"/>
    </source>
</evidence>
<dbReference type="RefSeq" id="WP_008048569.1">
    <property type="nucleotide sequence ID" value="NZ_CH724155.1"/>
</dbReference>
<keyword evidence="1" id="KW-0378">Hydrolase</keyword>
<organism evidence="4 5">
    <name type="scientific">Reinekea blandensis MED297</name>
    <dbReference type="NCBI Taxonomy" id="314283"/>
    <lineage>
        <taxon>Bacteria</taxon>
        <taxon>Pseudomonadati</taxon>
        <taxon>Pseudomonadota</taxon>
        <taxon>Gammaproteobacteria</taxon>
        <taxon>Oceanospirillales</taxon>
        <taxon>Saccharospirillaceae</taxon>
        <taxon>Reinekea</taxon>
    </lineage>
</organism>
<evidence type="ECO:0000259" key="3">
    <source>
        <dbReference type="Pfam" id="PF00933"/>
    </source>
</evidence>
<dbReference type="EMBL" id="AAOE01000035">
    <property type="protein sequence ID" value="EAR07652.1"/>
    <property type="molecule type" value="Genomic_DNA"/>
</dbReference>
<feature type="domain" description="Glycoside hydrolase family 3 N-terminal" evidence="3">
    <location>
        <begin position="75"/>
        <end position="219"/>
    </location>
</feature>
<dbReference type="SUPFAM" id="SSF51445">
    <property type="entry name" value="(Trans)glycosidases"/>
    <property type="match status" value="1"/>
</dbReference>
<dbReference type="InterPro" id="IPR051915">
    <property type="entry name" value="Cellulose_Degrad_GH3"/>
</dbReference>
<dbReference type="HOGENOM" id="CLU_1264004_0_0_6"/>